<keyword evidence="1" id="KW-0472">Membrane</keyword>
<dbReference type="GO" id="GO:0003964">
    <property type="term" value="F:RNA-directed DNA polymerase activity"/>
    <property type="evidence" value="ECO:0007669"/>
    <property type="project" value="UniProtKB-KW"/>
</dbReference>
<gene>
    <name evidence="3" type="primary">RTase_270</name>
    <name evidence="3" type="ORF">AVEN_53434_1</name>
</gene>
<keyword evidence="3" id="KW-0808">Transferase</keyword>
<organism evidence="3 4">
    <name type="scientific">Araneus ventricosus</name>
    <name type="common">Orbweaver spider</name>
    <name type="synonym">Epeira ventricosa</name>
    <dbReference type="NCBI Taxonomy" id="182803"/>
    <lineage>
        <taxon>Eukaryota</taxon>
        <taxon>Metazoa</taxon>
        <taxon>Ecdysozoa</taxon>
        <taxon>Arthropoda</taxon>
        <taxon>Chelicerata</taxon>
        <taxon>Arachnida</taxon>
        <taxon>Araneae</taxon>
        <taxon>Araneomorphae</taxon>
        <taxon>Entelegynae</taxon>
        <taxon>Araneoidea</taxon>
        <taxon>Araneidae</taxon>
        <taxon>Araneus</taxon>
    </lineage>
</organism>
<accession>A0A4Y2AAG6</accession>
<evidence type="ECO:0000313" key="4">
    <source>
        <dbReference type="Proteomes" id="UP000499080"/>
    </source>
</evidence>
<name>A0A4Y2AAG6_ARAVE</name>
<evidence type="ECO:0000259" key="2">
    <source>
        <dbReference type="PROSITE" id="PS50878"/>
    </source>
</evidence>
<dbReference type="OrthoDB" id="6436989at2759"/>
<dbReference type="Proteomes" id="UP000499080">
    <property type="component" value="Unassembled WGS sequence"/>
</dbReference>
<dbReference type="PROSITE" id="PS50878">
    <property type="entry name" value="RT_POL"/>
    <property type="match status" value="1"/>
</dbReference>
<keyword evidence="1" id="KW-1133">Transmembrane helix</keyword>
<feature type="transmembrane region" description="Helical" evidence="1">
    <location>
        <begin position="70"/>
        <end position="88"/>
    </location>
</feature>
<keyword evidence="3" id="KW-0548">Nucleotidyltransferase</keyword>
<evidence type="ECO:0000313" key="3">
    <source>
        <dbReference type="EMBL" id="GBL76758.1"/>
    </source>
</evidence>
<keyword evidence="1" id="KW-0812">Transmembrane</keyword>
<proteinExistence type="predicted"/>
<feature type="domain" description="Reverse transcriptase" evidence="2">
    <location>
        <begin position="1"/>
        <end position="223"/>
    </location>
</feature>
<evidence type="ECO:0000256" key="1">
    <source>
        <dbReference type="SAM" id="Phobius"/>
    </source>
</evidence>
<comment type="caution">
    <text evidence="3">The sequence shown here is derived from an EMBL/GenBank/DDBJ whole genome shotgun (WGS) entry which is preliminary data.</text>
</comment>
<dbReference type="Pfam" id="PF00078">
    <property type="entry name" value="RVT_1"/>
    <property type="match status" value="1"/>
</dbReference>
<dbReference type="AlphaFoldDB" id="A0A4Y2AAG6"/>
<dbReference type="EMBL" id="BGPR01000010">
    <property type="protein sequence ID" value="GBL76758.1"/>
    <property type="molecule type" value="Genomic_DNA"/>
</dbReference>
<reference evidence="3 4" key="1">
    <citation type="journal article" date="2019" name="Sci. Rep.">
        <title>Orb-weaving spider Araneus ventricosus genome elucidates the spidroin gene catalogue.</title>
        <authorList>
            <person name="Kono N."/>
            <person name="Nakamura H."/>
            <person name="Ohtoshi R."/>
            <person name="Moran D.A.P."/>
            <person name="Shinohara A."/>
            <person name="Yoshida Y."/>
            <person name="Fujiwara M."/>
            <person name="Mori M."/>
            <person name="Tomita M."/>
            <person name="Arakawa K."/>
        </authorList>
    </citation>
    <scope>NUCLEOTIDE SEQUENCE [LARGE SCALE GENOMIC DNA]</scope>
</reference>
<keyword evidence="4" id="KW-1185">Reference proteome</keyword>
<keyword evidence="3" id="KW-0695">RNA-directed DNA polymerase</keyword>
<dbReference type="InterPro" id="IPR000477">
    <property type="entry name" value="RT_dom"/>
</dbReference>
<sequence>MAETKKHKDLLPKEQYGFRERHSTTVQVLYFCQNIRDAQNKRPTNHTVAVFFDLTKAFDRVWNQKLIIKLYEVFGISGGALMWIYAFLRNRLIRVNFNNSLSRSFKLSQGVLQGSDLRPILFSLFLSGIKQITNGGSAMGSFADDIVLWRSGTDLKKLERDVNQALVDLWNFAEDHKISFNPSKSTVGFFTTNRKLYNFHPNILLNRQPLAVNKHPKYLGFVLDPEIFNNKHIDHLVLRARRRLNILKYISGRDWGDDASTLRNSYISLIRPILEYGYPIYCCASDTNLQRLERVQLSAARIINGLQNSCPKDIVLYEANLQPLSLRRIPNLVKYYNKLYSLDSRNRTSAYLKDWCNNQKKQEE</sequence>
<dbReference type="PANTHER" id="PTHR33332">
    <property type="entry name" value="REVERSE TRANSCRIPTASE DOMAIN-CONTAINING PROTEIN"/>
    <property type="match status" value="1"/>
</dbReference>
<protein>
    <submittedName>
        <fullName evidence="3">Putative RNA-directed DNA polymerase from transposon BS</fullName>
    </submittedName>
</protein>